<proteinExistence type="predicted"/>
<evidence type="ECO:0000313" key="4">
    <source>
        <dbReference type="Proteomes" id="UP000008810"/>
    </source>
</evidence>
<gene>
    <name evidence="2" type="ORF">BRADI_1g31656v3</name>
</gene>
<protein>
    <submittedName>
        <fullName evidence="2 3">Uncharacterized protein</fullName>
    </submittedName>
</protein>
<dbReference type="EMBL" id="CM000880">
    <property type="protein sequence ID" value="PNT75399.1"/>
    <property type="molecule type" value="Genomic_DNA"/>
</dbReference>
<feature type="region of interest" description="Disordered" evidence="1">
    <location>
        <begin position="1"/>
        <end position="54"/>
    </location>
</feature>
<reference evidence="2 3" key="1">
    <citation type="journal article" date="2010" name="Nature">
        <title>Genome sequencing and analysis of the model grass Brachypodium distachyon.</title>
        <authorList>
            <consortium name="International Brachypodium Initiative"/>
        </authorList>
    </citation>
    <scope>NUCLEOTIDE SEQUENCE [LARGE SCALE GENOMIC DNA]</scope>
    <source>
        <strain evidence="2 3">Bd21</strain>
    </source>
</reference>
<organism evidence="2">
    <name type="scientific">Brachypodium distachyon</name>
    <name type="common">Purple false brome</name>
    <name type="synonym">Trachynia distachya</name>
    <dbReference type="NCBI Taxonomy" id="15368"/>
    <lineage>
        <taxon>Eukaryota</taxon>
        <taxon>Viridiplantae</taxon>
        <taxon>Streptophyta</taxon>
        <taxon>Embryophyta</taxon>
        <taxon>Tracheophyta</taxon>
        <taxon>Spermatophyta</taxon>
        <taxon>Magnoliopsida</taxon>
        <taxon>Liliopsida</taxon>
        <taxon>Poales</taxon>
        <taxon>Poaceae</taxon>
        <taxon>BOP clade</taxon>
        <taxon>Pooideae</taxon>
        <taxon>Stipodae</taxon>
        <taxon>Brachypodieae</taxon>
        <taxon>Brachypodium</taxon>
    </lineage>
</organism>
<feature type="compositionally biased region" description="Basic and acidic residues" evidence="1">
    <location>
        <begin position="36"/>
        <end position="48"/>
    </location>
</feature>
<dbReference type="AlphaFoldDB" id="A0A2K2DM92"/>
<evidence type="ECO:0000313" key="3">
    <source>
        <dbReference type="EnsemblPlants" id="PNT75399"/>
    </source>
</evidence>
<dbReference type="EnsemblPlants" id="PNT75399">
    <property type="protein sequence ID" value="PNT75399"/>
    <property type="gene ID" value="BRADI_1g31656v3"/>
</dbReference>
<sequence length="89" mass="10402">MSASLLSDLVCAHRGQSSAPPTSSPPAAWRQGQQQELRHHEDRDEVKGAGRWRRREMQPRPYHLLYLKEMHTLVYAMTMDQKESMPQRM</sequence>
<dbReference type="InParanoid" id="A0A2K2DM92"/>
<dbReference type="Proteomes" id="UP000008810">
    <property type="component" value="Chromosome 1"/>
</dbReference>
<reference evidence="3" key="3">
    <citation type="submission" date="2018-08" db="UniProtKB">
        <authorList>
            <consortium name="EnsemblPlants"/>
        </authorList>
    </citation>
    <scope>IDENTIFICATION</scope>
    <source>
        <strain evidence="3">cv. Bd21</strain>
    </source>
</reference>
<keyword evidence="4" id="KW-1185">Reference proteome</keyword>
<name>A0A2K2DM92_BRADI</name>
<accession>A0A2K2DM92</accession>
<evidence type="ECO:0000313" key="2">
    <source>
        <dbReference type="EMBL" id="PNT75399.1"/>
    </source>
</evidence>
<feature type="compositionally biased region" description="Low complexity" evidence="1">
    <location>
        <begin position="17"/>
        <end position="28"/>
    </location>
</feature>
<dbReference type="Gramene" id="PNT75399">
    <property type="protein sequence ID" value="PNT75399"/>
    <property type="gene ID" value="BRADI_1g31656v3"/>
</dbReference>
<evidence type="ECO:0000256" key="1">
    <source>
        <dbReference type="SAM" id="MobiDB-lite"/>
    </source>
</evidence>
<reference evidence="2" key="2">
    <citation type="submission" date="2017-06" db="EMBL/GenBank/DDBJ databases">
        <title>WGS assembly of Brachypodium distachyon.</title>
        <authorList>
            <consortium name="The International Brachypodium Initiative"/>
            <person name="Lucas S."/>
            <person name="Harmon-Smith M."/>
            <person name="Lail K."/>
            <person name="Tice H."/>
            <person name="Grimwood J."/>
            <person name="Bruce D."/>
            <person name="Barry K."/>
            <person name="Shu S."/>
            <person name="Lindquist E."/>
            <person name="Wang M."/>
            <person name="Pitluck S."/>
            <person name="Vogel J.P."/>
            <person name="Garvin D.F."/>
            <person name="Mockler T.C."/>
            <person name="Schmutz J."/>
            <person name="Rokhsar D."/>
            <person name="Bevan M.W."/>
        </authorList>
    </citation>
    <scope>NUCLEOTIDE SEQUENCE</scope>
    <source>
        <strain evidence="2">Bd21</strain>
    </source>
</reference>